<dbReference type="AlphaFoldDB" id="A0A0D8MX75"/>
<keyword evidence="4 6" id="KW-1133">Transmembrane helix</keyword>
<feature type="transmembrane region" description="Helical" evidence="6">
    <location>
        <begin position="59"/>
        <end position="81"/>
    </location>
</feature>
<dbReference type="PANTHER" id="PTHR33931:SF5">
    <property type="entry name" value="UPF0299 MEMBRANE PROTEIN YOHJ"/>
    <property type="match status" value="1"/>
</dbReference>
<feature type="transmembrane region" description="Helical" evidence="6">
    <location>
        <begin position="87"/>
        <end position="107"/>
    </location>
</feature>
<keyword evidence="5 6" id="KW-0472">Membrane</keyword>
<dbReference type="GO" id="GO:0005886">
    <property type="term" value="C:plasma membrane"/>
    <property type="evidence" value="ECO:0007669"/>
    <property type="project" value="UniProtKB-SubCell"/>
</dbReference>
<dbReference type="EMBL" id="PYOJ01000001">
    <property type="protein sequence ID" value="PSV93687.1"/>
    <property type="molecule type" value="Genomic_DNA"/>
</dbReference>
<comment type="subcellular location">
    <subcellularLocation>
        <location evidence="1">Cell membrane</location>
        <topology evidence="1">Multi-pass membrane protein</topology>
    </subcellularLocation>
</comment>
<evidence type="ECO:0000256" key="4">
    <source>
        <dbReference type="ARBA" id="ARBA00022989"/>
    </source>
</evidence>
<evidence type="ECO:0000313" key="7">
    <source>
        <dbReference type="EMBL" id="PSV93687.1"/>
    </source>
</evidence>
<accession>A0A0D8MX75</accession>
<protein>
    <recommendedName>
        <fullName evidence="9">CidA/LrgA family protein</fullName>
    </recommendedName>
</protein>
<sequence>MDYIRSFAIVMFCFLLGQGIQHLTHLPIPGSIIGLFLLFFGLVTGICKTQWVEKTCNLLIKHMALLFVPVGVGLMNYLGLIEHNATIIFASTLGSTLIVLVVIGLALHHKEKES</sequence>
<dbReference type="Proteomes" id="UP000240410">
    <property type="component" value="Unassembled WGS sequence"/>
</dbReference>
<dbReference type="RefSeq" id="WP_008987109.1">
    <property type="nucleotide sequence ID" value="NZ_JADQAT010000054.1"/>
</dbReference>
<name>A0A0D8MX75_PHOLE</name>
<evidence type="ECO:0000256" key="1">
    <source>
        <dbReference type="ARBA" id="ARBA00004651"/>
    </source>
</evidence>
<dbReference type="OrthoDB" id="385012at2"/>
<evidence type="ECO:0000256" key="3">
    <source>
        <dbReference type="ARBA" id="ARBA00022692"/>
    </source>
</evidence>
<dbReference type="GeneID" id="99742181"/>
<proteinExistence type="predicted"/>
<evidence type="ECO:0008006" key="9">
    <source>
        <dbReference type="Google" id="ProtNLM"/>
    </source>
</evidence>
<dbReference type="PANTHER" id="PTHR33931">
    <property type="entry name" value="HOLIN-LIKE PROTEIN CIDA-RELATED"/>
    <property type="match status" value="1"/>
</dbReference>
<feature type="transmembrane region" description="Helical" evidence="6">
    <location>
        <begin position="29"/>
        <end position="47"/>
    </location>
</feature>
<evidence type="ECO:0000256" key="2">
    <source>
        <dbReference type="ARBA" id="ARBA00022475"/>
    </source>
</evidence>
<keyword evidence="2" id="KW-1003">Cell membrane</keyword>
<dbReference type="NCBIfam" id="NF002494">
    <property type="entry name" value="PRK01821.1"/>
    <property type="match status" value="1"/>
</dbReference>
<evidence type="ECO:0000313" key="8">
    <source>
        <dbReference type="Proteomes" id="UP000240410"/>
    </source>
</evidence>
<keyword evidence="3 6" id="KW-0812">Transmembrane</keyword>
<evidence type="ECO:0000256" key="6">
    <source>
        <dbReference type="SAM" id="Phobius"/>
    </source>
</evidence>
<gene>
    <name evidence="7" type="ORF">CTM89_00120</name>
</gene>
<comment type="caution">
    <text evidence="7">The sequence shown here is derived from an EMBL/GenBank/DDBJ whole genome shotgun (WGS) entry which is preliminary data.</text>
</comment>
<evidence type="ECO:0000256" key="5">
    <source>
        <dbReference type="ARBA" id="ARBA00023136"/>
    </source>
</evidence>
<reference evidence="7 8" key="1">
    <citation type="submission" date="2018-03" db="EMBL/GenBank/DDBJ databases">
        <title>Whole genome sequencing of Histamine producing bacteria.</title>
        <authorList>
            <person name="Butler K."/>
        </authorList>
    </citation>
    <scope>NUCLEOTIDE SEQUENCE [LARGE SCALE GENOMIC DNA]</scope>
    <source>
        <strain evidence="7 8">ATCC 33979</strain>
    </source>
</reference>
<organism evidence="7 8">
    <name type="scientific">Photobacterium leiognathi</name>
    <dbReference type="NCBI Taxonomy" id="553611"/>
    <lineage>
        <taxon>Bacteria</taxon>
        <taxon>Pseudomonadati</taxon>
        <taxon>Pseudomonadota</taxon>
        <taxon>Gammaproteobacteria</taxon>
        <taxon>Vibrionales</taxon>
        <taxon>Vibrionaceae</taxon>
        <taxon>Photobacterium</taxon>
    </lineage>
</organism>
<dbReference type="STRING" id="553611.GCA_001557755_02682"/>
<dbReference type="Pfam" id="PF03788">
    <property type="entry name" value="LrgA"/>
    <property type="match status" value="1"/>
</dbReference>
<dbReference type="InterPro" id="IPR005538">
    <property type="entry name" value="LrgA/CidA"/>
</dbReference>